<evidence type="ECO:0000313" key="1">
    <source>
        <dbReference type="EMBL" id="EHP41794.1"/>
    </source>
</evidence>
<dbReference type="Pfam" id="PF05114">
    <property type="entry name" value="MbnB_TglH_ChrH"/>
    <property type="match status" value="1"/>
</dbReference>
<dbReference type="PATRIC" id="fig|1127483.3.peg.3693"/>
<dbReference type="InterPro" id="IPR007801">
    <property type="entry name" value="MbnB/TglH/ChrH"/>
</dbReference>
<dbReference type="EMBL" id="AHJE01000044">
    <property type="protein sequence ID" value="EHP41794.1"/>
    <property type="molecule type" value="Genomic_DNA"/>
</dbReference>
<dbReference type="Proteomes" id="UP000005808">
    <property type="component" value="Unassembled WGS sequence"/>
</dbReference>
<evidence type="ECO:0000313" key="2">
    <source>
        <dbReference type="Proteomes" id="UP000005808"/>
    </source>
</evidence>
<dbReference type="AlphaFoldDB" id="H1S6Y3"/>
<reference evidence="1 2" key="1">
    <citation type="journal article" date="2012" name="J. Bacteriol.">
        <title>De Novo Genome Project of Cupriavidus basilensis OR16.</title>
        <authorList>
            <person name="Cserhati M."/>
            <person name="Kriszt B."/>
            <person name="Szoboszlay S."/>
            <person name="Toth A."/>
            <person name="Szabo I."/>
            <person name="Tancsics A."/>
            <person name="Nagy I."/>
            <person name="Horvath B."/>
            <person name="Nagy I."/>
            <person name="Kukolya J."/>
        </authorList>
    </citation>
    <scope>NUCLEOTIDE SEQUENCE [LARGE SCALE GENOMIC DNA]</scope>
    <source>
        <strain evidence="1 2">OR16</strain>
    </source>
</reference>
<proteinExistence type="predicted"/>
<protein>
    <recommendedName>
        <fullName evidence="3">DUF692 domain-containing protein</fullName>
    </recommendedName>
</protein>
<name>H1S6Y3_9BURK</name>
<dbReference type="PANTHER" id="PTHR42194:SF1">
    <property type="entry name" value="UPF0276 PROTEIN HI_1600"/>
    <property type="match status" value="1"/>
</dbReference>
<accession>H1S6Y3</accession>
<evidence type="ECO:0008006" key="3">
    <source>
        <dbReference type="Google" id="ProtNLM"/>
    </source>
</evidence>
<comment type="caution">
    <text evidence="1">The sequence shown here is derived from an EMBL/GenBank/DDBJ whole genome shotgun (WGS) entry which is preliminary data.</text>
</comment>
<dbReference type="PANTHER" id="PTHR42194">
    <property type="entry name" value="UPF0276 PROTEIN HI_1600"/>
    <property type="match status" value="1"/>
</dbReference>
<dbReference type="Gene3D" id="3.20.20.150">
    <property type="entry name" value="Divalent-metal-dependent TIM barrel enzymes"/>
    <property type="match status" value="1"/>
</dbReference>
<organism evidence="1 2">
    <name type="scientific">Cupriavidus basilensis OR16</name>
    <dbReference type="NCBI Taxonomy" id="1127483"/>
    <lineage>
        <taxon>Bacteria</taxon>
        <taxon>Pseudomonadati</taxon>
        <taxon>Pseudomonadota</taxon>
        <taxon>Betaproteobacteria</taxon>
        <taxon>Burkholderiales</taxon>
        <taxon>Burkholderiaceae</taxon>
        <taxon>Cupriavidus</taxon>
    </lineage>
</organism>
<gene>
    <name evidence="1" type="ORF">OR16_18416</name>
</gene>
<sequence length="116" mass="12595">MCDVNNVYVSASNHGWDALAYLDALPPAAIGELHLAGHSVRQLEHGQVLRIDDHGSRVAPPVWALYEHALKRFGPVPTLIEWDTDIPALEVLMGEAAIAEAALEKTQNESMCSNIA</sequence>